<dbReference type="InterPro" id="IPR008972">
    <property type="entry name" value="Cupredoxin"/>
</dbReference>
<feature type="region of interest" description="Disordered" evidence="1">
    <location>
        <begin position="327"/>
        <end position="346"/>
    </location>
</feature>
<gene>
    <name evidence="3" type="ORF">HGRIS_013565</name>
</gene>
<dbReference type="InterPro" id="IPR052953">
    <property type="entry name" value="Ser-rich/MCO-related"/>
</dbReference>
<dbReference type="SUPFAM" id="SSF49503">
    <property type="entry name" value="Cupredoxins"/>
    <property type="match status" value="2"/>
</dbReference>
<evidence type="ECO:0000313" key="4">
    <source>
        <dbReference type="Proteomes" id="UP001556367"/>
    </source>
</evidence>
<organism evidence="3 4">
    <name type="scientific">Hohenbuehelia grisea</name>
    <dbReference type="NCBI Taxonomy" id="104357"/>
    <lineage>
        <taxon>Eukaryota</taxon>
        <taxon>Fungi</taxon>
        <taxon>Dikarya</taxon>
        <taxon>Basidiomycota</taxon>
        <taxon>Agaricomycotina</taxon>
        <taxon>Agaricomycetes</taxon>
        <taxon>Agaricomycetidae</taxon>
        <taxon>Agaricales</taxon>
        <taxon>Pleurotineae</taxon>
        <taxon>Pleurotaceae</taxon>
        <taxon>Hohenbuehelia</taxon>
    </lineage>
</organism>
<reference evidence="4" key="1">
    <citation type="submission" date="2024-06" db="EMBL/GenBank/DDBJ databases">
        <title>Multi-omics analyses provide insights into the biosynthesis of the anticancer antibiotic pleurotin in Hohenbuehelia grisea.</title>
        <authorList>
            <person name="Weaver J.A."/>
            <person name="Alberti F."/>
        </authorList>
    </citation>
    <scope>NUCLEOTIDE SEQUENCE [LARGE SCALE GENOMIC DNA]</scope>
    <source>
        <strain evidence="4">T-177</strain>
    </source>
</reference>
<sequence>MRYTTTKLAAIAGLSLLVIPRVRGANFDVIVGGPGILKYDPPFVNAAVGDVVRFIFKQKNHTATQSTFESPCTPAQGGFDSGFIPVADSVVDDFPVAELTLSNTNPTWVYCKQGNHCKQGMVFAVNPGDRFAAFQAAATGGSPPPSPSAASTTAAPSVVTVTATVTISNGQPFTTTYTTAPSAISAAPSASASSAATQDHRVIVGGPNKLLYDPQNITAQVGDTITFEFHQKNHTVTASSFAQPCRALSLTSLTGELGFDSGFVPVADTATTFPTWTIQVNDTKPIWAYCRQGNHCGQGMVFSVNAVESGPNNFAAFQEKAKQLNGTAATSASGAPSPSASNSTPRGLSVQNAGVALALVATFLGSLL</sequence>
<dbReference type="EMBL" id="JASNQZ010000015">
    <property type="protein sequence ID" value="KAL0947458.1"/>
    <property type="molecule type" value="Genomic_DNA"/>
</dbReference>
<dbReference type="PANTHER" id="PTHR34883">
    <property type="entry name" value="SERINE-RICH PROTEIN, PUTATIVE-RELATED-RELATED"/>
    <property type="match status" value="1"/>
</dbReference>
<name>A0ABR3IW33_9AGAR</name>
<feature type="chain" id="PRO_5047130328" description="Cupredoxin" evidence="2">
    <location>
        <begin position="25"/>
        <end position="368"/>
    </location>
</feature>
<evidence type="ECO:0000256" key="1">
    <source>
        <dbReference type="SAM" id="MobiDB-lite"/>
    </source>
</evidence>
<keyword evidence="4" id="KW-1185">Reference proteome</keyword>
<proteinExistence type="predicted"/>
<dbReference type="PANTHER" id="PTHR34883:SF15">
    <property type="entry name" value="EXTRACELLULAR SERINE-RICH PROTEIN"/>
    <property type="match status" value="1"/>
</dbReference>
<comment type="caution">
    <text evidence="3">The sequence shown here is derived from an EMBL/GenBank/DDBJ whole genome shotgun (WGS) entry which is preliminary data.</text>
</comment>
<feature type="signal peptide" evidence="2">
    <location>
        <begin position="1"/>
        <end position="24"/>
    </location>
</feature>
<protein>
    <recommendedName>
        <fullName evidence="5">Cupredoxin</fullName>
    </recommendedName>
</protein>
<evidence type="ECO:0008006" key="5">
    <source>
        <dbReference type="Google" id="ProtNLM"/>
    </source>
</evidence>
<accession>A0ABR3IW33</accession>
<feature type="compositionally biased region" description="Low complexity" evidence="1">
    <location>
        <begin position="327"/>
        <end position="345"/>
    </location>
</feature>
<dbReference type="Gene3D" id="2.60.40.420">
    <property type="entry name" value="Cupredoxins - blue copper proteins"/>
    <property type="match status" value="2"/>
</dbReference>
<dbReference type="Proteomes" id="UP001556367">
    <property type="component" value="Unassembled WGS sequence"/>
</dbReference>
<keyword evidence="2" id="KW-0732">Signal</keyword>
<evidence type="ECO:0000256" key="2">
    <source>
        <dbReference type="SAM" id="SignalP"/>
    </source>
</evidence>
<dbReference type="CDD" id="cd00920">
    <property type="entry name" value="Cupredoxin"/>
    <property type="match status" value="2"/>
</dbReference>
<evidence type="ECO:0000313" key="3">
    <source>
        <dbReference type="EMBL" id="KAL0947458.1"/>
    </source>
</evidence>